<dbReference type="SUPFAM" id="SSF52058">
    <property type="entry name" value="L domain-like"/>
    <property type="match status" value="1"/>
</dbReference>
<feature type="chain" id="PRO_5043643197" evidence="3">
    <location>
        <begin position="23"/>
        <end position="350"/>
    </location>
</feature>
<name>A0AAW1MJ54_POPJA</name>
<proteinExistence type="predicted"/>
<comment type="caution">
    <text evidence="4">The sequence shown here is derived from an EMBL/GenBank/DDBJ whole genome shotgun (WGS) entry which is preliminary data.</text>
</comment>
<evidence type="ECO:0000256" key="2">
    <source>
        <dbReference type="ARBA" id="ARBA00022737"/>
    </source>
</evidence>
<dbReference type="InterPro" id="IPR001611">
    <property type="entry name" value="Leu-rich_rpt"/>
</dbReference>
<sequence length="350" mass="40596">MKSLRKFLLLTLILTLIGRIDSACQTFANTTAVVTIKGTESTVILNECSINPAVEKIVIQTCVDQIYEGTFKDLPNLNDVRIVGANTKTIEPGFLQNLPNLTYVTINLNPLKEIRRGQFSNIKIDLIDLENNKIWRIQREAFENLTAEILVLNKNNLRSIEKGWFKNSSINNLQVATNKVTWVGLNTFSEIKNLEYLDLLDNSIYYIQDGTFTGIRLRQLDLSENMLTQTNFLANTKIGYVHIGINMLSNMFINSSAEIQSMTIYPNPWRCECLRKLWPYFEARKIKLREIYPNPWRCECLRKLWPYFEARKIKLREAPTYVKWKEEFPVCVVQSTECSNEVNVDETRKC</sequence>
<evidence type="ECO:0000256" key="1">
    <source>
        <dbReference type="ARBA" id="ARBA00022614"/>
    </source>
</evidence>
<keyword evidence="2" id="KW-0677">Repeat</keyword>
<dbReference type="InterPro" id="IPR032675">
    <property type="entry name" value="LRR_dom_sf"/>
</dbReference>
<gene>
    <name evidence="4" type="ORF">QE152_g6215</name>
</gene>
<accession>A0AAW1MJ54</accession>
<dbReference type="InterPro" id="IPR050333">
    <property type="entry name" value="SLRP"/>
</dbReference>
<dbReference type="Pfam" id="PF13855">
    <property type="entry name" value="LRR_8"/>
    <property type="match status" value="1"/>
</dbReference>
<organism evidence="4 5">
    <name type="scientific">Popillia japonica</name>
    <name type="common">Japanese beetle</name>
    <dbReference type="NCBI Taxonomy" id="7064"/>
    <lineage>
        <taxon>Eukaryota</taxon>
        <taxon>Metazoa</taxon>
        <taxon>Ecdysozoa</taxon>
        <taxon>Arthropoda</taxon>
        <taxon>Hexapoda</taxon>
        <taxon>Insecta</taxon>
        <taxon>Pterygota</taxon>
        <taxon>Neoptera</taxon>
        <taxon>Endopterygota</taxon>
        <taxon>Coleoptera</taxon>
        <taxon>Polyphaga</taxon>
        <taxon>Scarabaeiformia</taxon>
        <taxon>Scarabaeidae</taxon>
        <taxon>Rutelinae</taxon>
        <taxon>Popillia</taxon>
    </lineage>
</organism>
<dbReference type="Gene3D" id="3.80.10.10">
    <property type="entry name" value="Ribonuclease Inhibitor"/>
    <property type="match status" value="2"/>
</dbReference>
<evidence type="ECO:0000256" key="3">
    <source>
        <dbReference type="SAM" id="SignalP"/>
    </source>
</evidence>
<protein>
    <submittedName>
        <fullName evidence="4">BspA type Leucine rich repeat region (6 copies)</fullName>
    </submittedName>
</protein>
<dbReference type="PANTHER" id="PTHR45712:SF22">
    <property type="entry name" value="INSULIN-LIKE GROWTH FACTOR-BINDING PROTEIN COMPLEX ACID LABILE SUBUNIT"/>
    <property type="match status" value="1"/>
</dbReference>
<keyword evidence="3" id="KW-0732">Signal</keyword>
<keyword evidence="5" id="KW-1185">Reference proteome</keyword>
<dbReference type="AlphaFoldDB" id="A0AAW1MJ54"/>
<dbReference type="SMART" id="SM00369">
    <property type="entry name" value="LRR_TYP"/>
    <property type="match status" value="3"/>
</dbReference>
<dbReference type="InterPro" id="IPR003591">
    <property type="entry name" value="Leu-rich_rpt_typical-subtyp"/>
</dbReference>
<feature type="signal peptide" evidence="3">
    <location>
        <begin position="1"/>
        <end position="22"/>
    </location>
</feature>
<dbReference type="EMBL" id="JASPKY010000041">
    <property type="protein sequence ID" value="KAK9746182.1"/>
    <property type="molecule type" value="Genomic_DNA"/>
</dbReference>
<evidence type="ECO:0000313" key="5">
    <source>
        <dbReference type="Proteomes" id="UP001458880"/>
    </source>
</evidence>
<keyword evidence="1" id="KW-0433">Leucine-rich repeat</keyword>
<dbReference type="Proteomes" id="UP001458880">
    <property type="component" value="Unassembled WGS sequence"/>
</dbReference>
<dbReference type="Pfam" id="PF13306">
    <property type="entry name" value="LRR_5"/>
    <property type="match status" value="1"/>
</dbReference>
<dbReference type="PANTHER" id="PTHR45712">
    <property type="entry name" value="AGAP008170-PA"/>
    <property type="match status" value="1"/>
</dbReference>
<reference evidence="4 5" key="1">
    <citation type="journal article" date="2024" name="BMC Genomics">
        <title>De novo assembly and annotation of Popillia japonica's genome with initial clues to its potential as an invasive pest.</title>
        <authorList>
            <person name="Cucini C."/>
            <person name="Boschi S."/>
            <person name="Funari R."/>
            <person name="Cardaioli E."/>
            <person name="Iannotti N."/>
            <person name="Marturano G."/>
            <person name="Paoli F."/>
            <person name="Bruttini M."/>
            <person name="Carapelli A."/>
            <person name="Frati F."/>
            <person name="Nardi F."/>
        </authorList>
    </citation>
    <scope>NUCLEOTIDE SEQUENCE [LARGE SCALE GENOMIC DNA]</scope>
    <source>
        <strain evidence="4">DMR45628</strain>
    </source>
</reference>
<dbReference type="InterPro" id="IPR026906">
    <property type="entry name" value="LRR_5"/>
</dbReference>
<evidence type="ECO:0000313" key="4">
    <source>
        <dbReference type="EMBL" id="KAK9746182.1"/>
    </source>
</evidence>